<comment type="caution">
    <text evidence="1">The sequence shown here is derived from an EMBL/GenBank/DDBJ whole genome shotgun (WGS) entry which is preliminary data.</text>
</comment>
<organism evidence="1 2">
    <name type="scientific">Paragonimus westermani</name>
    <dbReference type="NCBI Taxonomy" id="34504"/>
    <lineage>
        <taxon>Eukaryota</taxon>
        <taxon>Metazoa</taxon>
        <taxon>Spiralia</taxon>
        <taxon>Lophotrochozoa</taxon>
        <taxon>Platyhelminthes</taxon>
        <taxon>Trematoda</taxon>
        <taxon>Digenea</taxon>
        <taxon>Plagiorchiida</taxon>
        <taxon>Troglotremata</taxon>
        <taxon>Troglotrematidae</taxon>
        <taxon>Paragonimus</taxon>
    </lineage>
</organism>
<reference evidence="1 2" key="1">
    <citation type="journal article" date="2019" name="Gigascience">
        <title>Whole-genome sequence of the oriental lung fluke Paragonimus westermani.</title>
        <authorList>
            <person name="Oey H."/>
            <person name="Zakrzewski M."/>
            <person name="Narain K."/>
            <person name="Devi K.R."/>
            <person name="Agatsuma T."/>
            <person name="Nawaratna S."/>
            <person name="Gobert G.N."/>
            <person name="Jones M.K."/>
            <person name="Ragan M.A."/>
            <person name="McManus D.P."/>
            <person name="Krause L."/>
        </authorList>
    </citation>
    <scope>NUCLEOTIDE SEQUENCE [LARGE SCALE GENOMIC DNA]</scope>
    <source>
        <strain evidence="1 2">IND2009</strain>
    </source>
</reference>
<evidence type="ECO:0008006" key="3">
    <source>
        <dbReference type="Google" id="ProtNLM"/>
    </source>
</evidence>
<gene>
    <name evidence="1" type="ORF">DEA37_0000209</name>
</gene>
<protein>
    <recommendedName>
        <fullName evidence="3">Endonuclease/exonuclease/phosphatase domain-containing protein</fullName>
    </recommendedName>
</protein>
<dbReference type="AlphaFoldDB" id="A0A5J4NZC2"/>
<keyword evidence="2" id="KW-1185">Reference proteome</keyword>
<dbReference type="Proteomes" id="UP000324629">
    <property type="component" value="Unassembled WGS sequence"/>
</dbReference>
<accession>A0A5J4NZC2</accession>
<sequence length="291" mass="31075">MFYDALVGPLRQSKHSDIIILAGDFNAHLGRLSSDEKRLGASPTGAAVANMRLINPDIWSTNRFVLASNYPQLQFVQNTLPRSGVQPEQTIAQPLTLIQPENVNQLFPVYEQDDMQLLAANGLLPQNGFVIPSQPLGQRTFIVANTPNQALSGIPSVAETVEEKEISTTSNSSPATSSKGTAIIGGPTDGVIGADGQILGSTQDTAVVDSAGQLGPTLFKSPVAYSNEAILTYQPQPIFSTQQGLQYPYSNYQIPDQATTIQIAVDQYGQPILGQTMQGTQLVDASYPASV</sequence>
<evidence type="ECO:0000313" key="2">
    <source>
        <dbReference type="Proteomes" id="UP000324629"/>
    </source>
</evidence>
<evidence type="ECO:0000313" key="1">
    <source>
        <dbReference type="EMBL" id="KAA3680986.1"/>
    </source>
</evidence>
<dbReference type="EMBL" id="QNGE01000305">
    <property type="protein sequence ID" value="KAA3680986.1"/>
    <property type="molecule type" value="Genomic_DNA"/>
</dbReference>
<name>A0A5J4NZC2_9TREM</name>
<proteinExistence type="predicted"/>